<keyword evidence="1" id="KW-0677">Repeat</keyword>
<feature type="repeat" description="TPR" evidence="3">
    <location>
        <begin position="125"/>
        <end position="158"/>
    </location>
</feature>
<evidence type="ECO:0000313" key="5">
    <source>
        <dbReference type="Proteomes" id="UP000252792"/>
    </source>
</evidence>
<dbReference type="OrthoDB" id="9814366at2"/>
<evidence type="ECO:0000256" key="2">
    <source>
        <dbReference type="ARBA" id="ARBA00022803"/>
    </source>
</evidence>
<organism evidence="4 5">
    <name type="scientific">Marinomonas rhizomae</name>
    <dbReference type="NCBI Taxonomy" id="491948"/>
    <lineage>
        <taxon>Bacteria</taxon>
        <taxon>Pseudomonadati</taxon>
        <taxon>Pseudomonadota</taxon>
        <taxon>Gammaproteobacteria</taxon>
        <taxon>Oceanospirillales</taxon>
        <taxon>Oceanospirillaceae</taxon>
        <taxon>Marinomonas</taxon>
    </lineage>
</organism>
<dbReference type="EMBL" id="QNSE01000005">
    <property type="protein sequence ID" value="RBP83853.1"/>
    <property type="molecule type" value="Genomic_DNA"/>
</dbReference>
<dbReference type="InterPro" id="IPR051685">
    <property type="entry name" value="Ycf3/AcsC/BcsC/TPR_MFPF"/>
</dbReference>
<keyword evidence="2 3" id="KW-0802">TPR repeat</keyword>
<accession>A0A366JA74</accession>
<evidence type="ECO:0000256" key="1">
    <source>
        <dbReference type="ARBA" id="ARBA00022737"/>
    </source>
</evidence>
<dbReference type="Gene3D" id="1.25.40.10">
    <property type="entry name" value="Tetratricopeptide repeat domain"/>
    <property type="match status" value="1"/>
</dbReference>
<proteinExistence type="predicted"/>
<evidence type="ECO:0000313" key="4">
    <source>
        <dbReference type="EMBL" id="RBP83853.1"/>
    </source>
</evidence>
<comment type="caution">
    <text evidence="4">The sequence shown here is derived from an EMBL/GenBank/DDBJ whole genome shotgun (WGS) entry which is preliminary data.</text>
</comment>
<dbReference type="Proteomes" id="UP000252792">
    <property type="component" value="Unassembled WGS sequence"/>
</dbReference>
<reference evidence="4 5" key="1">
    <citation type="submission" date="2018-06" db="EMBL/GenBank/DDBJ databases">
        <title>Genomic Encyclopedia of Type Strains, Phase III (KMG-III): the genomes of soil and plant-associated and newly described type strains.</title>
        <authorList>
            <person name="Whitman W."/>
        </authorList>
    </citation>
    <scope>NUCLEOTIDE SEQUENCE [LARGE SCALE GENOMIC DNA]</scope>
    <source>
        <strain evidence="4 5">CECT 7377</strain>
    </source>
</reference>
<gene>
    <name evidence="4" type="ORF">DFP80_105173</name>
</gene>
<dbReference type="InterPro" id="IPR011990">
    <property type="entry name" value="TPR-like_helical_dom_sf"/>
</dbReference>
<dbReference type="SMART" id="SM00028">
    <property type="entry name" value="TPR"/>
    <property type="match status" value="3"/>
</dbReference>
<sequence>MSLIKNTHNSFRFGALTATALLLVMLAGCSSQVIKDGEPVIENAPYEAESAEEALKLAHLLRDNGRYKAAYEVYENMDEKGQLEGAFVLEYASISASFLPPLEAIALFKRAELALDGNITSEQTQAICVGMGRAHLALSQFEQASSNFQCALQANPNSVVALNGMGVVLNKQGNFPEALKHLQKAIDLSPSSKLVVNNLSLTWLALGKHQKAISLLRTKHNNMAISTRLNLALVYVFNHREDMARKVLLEALPQQNTEQILDQYSSSLHRVENGVAIETELFALSNTPIQLKDLD</sequence>
<protein>
    <submittedName>
        <fullName evidence="4">Tetratricopeptide repeat protein</fullName>
    </submittedName>
</protein>
<evidence type="ECO:0000256" key="3">
    <source>
        <dbReference type="PROSITE-ProRule" id="PRU00339"/>
    </source>
</evidence>
<name>A0A366JA74_9GAMM</name>
<dbReference type="AlphaFoldDB" id="A0A366JA74"/>
<dbReference type="PROSITE" id="PS50293">
    <property type="entry name" value="TPR_REGION"/>
    <property type="match status" value="1"/>
</dbReference>
<feature type="repeat" description="TPR" evidence="3">
    <location>
        <begin position="159"/>
        <end position="192"/>
    </location>
</feature>
<dbReference type="PROSITE" id="PS51257">
    <property type="entry name" value="PROKAR_LIPOPROTEIN"/>
    <property type="match status" value="1"/>
</dbReference>
<dbReference type="SUPFAM" id="SSF48452">
    <property type="entry name" value="TPR-like"/>
    <property type="match status" value="1"/>
</dbReference>
<dbReference type="PROSITE" id="PS50005">
    <property type="entry name" value="TPR"/>
    <property type="match status" value="2"/>
</dbReference>
<dbReference type="Pfam" id="PF13432">
    <property type="entry name" value="TPR_16"/>
    <property type="match status" value="1"/>
</dbReference>
<keyword evidence="5" id="KW-1185">Reference proteome</keyword>
<dbReference type="InterPro" id="IPR019734">
    <property type="entry name" value="TPR_rpt"/>
</dbReference>
<dbReference type="PANTHER" id="PTHR44943:SF11">
    <property type="entry name" value="CELLULOSE SYNTHASE OPERON PROTEIN C"/>
    <property type="match status" value="1"/>
</dbReference>
<dbReference type="PANTHER" id="PTHR44943">
    <property type="entry name" value="CELLULOSE SYNTHASE OPERON PROTEIN C"/>
    <property type="match status" value="1"/>
</dbReference>
<dbReference type="RefSeq" id="WP_113916210.1">
    <property type="nucleotide sequence ID" value="NZ_QNSE01000005.1"/>
</dbReference>